<name>A0ABD2PVR1_9PLAT</name>
<gene>
    <name evidence="2" type="primary">PKN2_2</name>
    <name evidence="2" type="ORF">Ciccas_011538</name>
</gene>
<keyword evidence="2" id="KW-0418">Kinase</keyword>
<organism evidence="2 3">
    <name type="scientific">Cichlidogyrus casuarinus</name>
    <dbReference type="NCBI Taxonomy" id="1844966"/>
    <lineage>
        <taxon>Eukaryota</taxon>
        <taxon>Metazoa</taxon>
        <taxon>Spiralia</taxon>
        <taxon>Lophotrochozoa</taxon>
        <taxon>Platyhelminthes</taxon>
        <taxon>Monogenea</taxon>
        <taxon>Monopisthocotylea</taxon>
        <taxon>Dactylogyridea</taxon>
        <taxon>Ancyrocephalidae</taxon>
        <taxon>Cichlidogyrus</taxon>
    </lineage>
</organism>
<evidence type="ECO:0000313" key="2">
    <source>
        <dbReference type="EMBL" id="KAL3309906.1"/>
    </source>
</evidence>
<comment type="caution">
    <text evidence="2">The sequence shown here is derived from an EMBL/GenBank/DDBJ whole genome shotgun (WGS) entry which is preliminary data.</text>
</comment>
<keyword evidence="3" id="KW-1185">Reference proteome</keyword>
<evidence type="ECO:0000256" key="1">
    <source>
        <dbReference type="SAM" id="Coils"/>
    </source>
</evidence>
<proteinExistence type="predicted"/>
<feature type="coiled-coil region" evidence="1">
    <location>
        <begin position="67"/>
        <end position="135"/>
    </location>
</feature>
<keyword evidence="2" id="KW-0808">Transferase</keyword>
<keyword evidence="1" id="KW-0175">Coiled coil</keyword>
<feature type="non-terminal residue" evidence="2">
    <location>
        <position position="273"/>
    </location>
</feature>
<dbReference type="GO" id="GO:0016301">
    <property type="term" value="F:kinase activity"/>
    <property type="evidence" value="ECO:0007669"/>
    <property type="project" value="UniProtKB-KW"/>
</dbReference>
<sequence length="273" mass="30812">MSNLEYARDLANRYGISPDQPYDSLIANLSKELEARKHRLQKTYQMKAAVPKIQQANTDDKKTGESKDHLAAKLAELRRELEKEIQMRAATERMLSTDTYKGGSKDQLARAQDECAKATAKAMLWEDRLQEMKQRIVVERMIMIGMRKAIKATSDKTVRHTGAIGVRESIQKLCLLQMRFRELLNSPPMTEQGKVATCSLSTQELQQILSSPLDSRDYTSLTNSPTNGLGTSSKEVTGTVQLRINGCYDLLDVFPPQMVYGDYIAFNEHYPTG</sequence>
<dbReference type="AlphaFoldDB" id="A0ABD2PVR1"/>
<reference evidence="2 3" key="1">
    <citation type="submission" date="2024-11" db="EMBL/GenBank/DDBJ databases">
        <title>Adaptive evolution of stress response genes in parasites aligns with host niche diversity.</title>
        <authorList>
            <person name="Hahn C."/>
            <person name="Resl P."/>
        </authorList>
    </citation>
    <scope>NUCLEOTIDE SEQUENCE [LARGE SCALE GENOMIC DNA]</scope>
    <source>
        <strain evidence="2">EGGRZ-B1_66</strain>
        <tissue evidence="2">Body</tissue>
    </source>
</reference>
<dbReference type="Proteomes" id="UP001626550">
    <property type="component" value="Unassembled WGS sequence"/>
</dbReference>
<protein>
    <submittedName>
        <fullName evidence="2">Serine/threonine-protein kinase N2</fullName>
    </submittedName>
</protein>
<dbReference type="EMBL" id="JBJKFK010003439">
    <property type="protein sequence ID" value="KAL3309906.1"/>
    <property type="molecule type" value="Genomic_DNA"/>
</dbReference>
<accession>A0ABD2PVR1</accession>
<evidence type="ECO:0000313" key="3">
    <source>
        <dbReference type="Proteomes" id="UP001626550"/>
    </source>
</evidence>